<keyword evidence="2" id="KW-1185">Reference proteome</keyword>
<dbReference type="InterPro" id="IPR013078">
    <property type="entry name" value="His_Pase_superF_clade-1"/>
</dbReference>
<accession>A0A7Z0DJB1</accession>
<protein>
    <submittedName>
        <fullName evidence="1">Broad specificity phosphatase PhoE</fullName>
    </submittedName>
</protein>
<organism evidence="1 2">
    <name type="scientific">Nocardioides panzhihuensis</name>
    <dbReference type="NCBI Taxonomy" id="860243"/>
    <lineage>
        <taxon>Bacteria</taxon>
        <taxon>Bacillati</taxon>
        <taxon>Actinomycetota</taxon>
        <taxon>Actinomycetes</taxon>
        <taxon>Propionibacteriales</taxon>
        <taxon>Nocardioidaceae</taxon>
        <taxon>Nocardioides</taxon>
    </lineage>
</organism>
<comment type="caution">
    <text evidence="1">The sequence shown here is derived from an EMBL/GenBank/DDBJ whole genome shotgun (WGS) entry which is preliminary data.</text>
</comment>
<dbReference type="EMBL" id="JACBZR010000001">
    <property type="protein sequence ID" value="NYI76377.1"/>
    <property type="molecule type" value="Genomic_DNA"/>
</dbReference>
<name>A0A7Z0DJB1_9ACTN</name>
<dbReference type="Proteomes" id="UP000564496">
    <property type="component" value="Unassembled WGS sequence"/>
</dbReference>
<dbReference type="SUPFAM" id="SSF53254">
    <property type="entry name" value="Phosphoglycerate mutase-like"/>
    <property type="match status" value="1"/>
</dbReference>
<dbReference type="AlphaFoldDB" id="A0A7Z0DJB1"/>
<dbReference type="Gene3D" id="3.40.50.1240">
    <property type="entry name" value="Phosphoglycerate mutase-like"/>
    <property type="match status" value="1"/>
</dbReference>
<sequence length="128" mass="13739">MRDRLPAGATWYSSPEPKAQQTAQLLTDGDVGVVDALREQVRGAAWVEDFQATVERAFAEPSVPAYEGWEPLVTCRERVTKAVSGILSAHAGEDVVLVGHGTAWTSLRARSPASLLTWCDGGRSACLT</sequence>
<reference evidence="1 2" key="1">
    <citation type="submission" date="2020-07" db="EMBL/GenBank/DDBJ databases">
        <title>Sequencing the genomes of 1000 actinobacteria strains.</title>
        <authorList>
            <person name="Klenk H.-P."/>
        </authorList>
    </citation>
    <scope>NUCLEOTIDE SEQUENCE [LARGE SCALE GENOMIC DNA]</scope>
    <source>
        <strain evidence="1 2">DSM 26487</strain>
    </source>
</reference>
<dbReference type="Pfam" id="PF00300">
    <property type="entry name" value="His_Phos_1"/>
    <property type="match status" value="1"/>
</dbReference>
<evidence type="ECO:0000313" key="2">
    <source>
        <dbReference type="Proteomes" id="UP000564496"/>
    </source>
</evidence>
<evidence type="ECO:0000313" key="1">
    <source>
        <dbReference type="EMBL" id="NYI76377.1"/>
    </source>
</evidence>
<gene>
    <name evidence="1" type="ORF">BJ988_001025</name>
</gene>
<dbReference type="InterPro" id="IPR029033">
    <property type="entry name" value="His_PPase_superfam"/>
</dbReference>
<proteinExistence type="predicted"/>